<protein>
    <recommendedName>
        <fullName evidence="3">Cytochrome c domain-containing protein</fullName>
    </recommendedName>
</protein>
<evidence type="ECO:0000313" key="2">
    <source>
        <dbReference type="Proteomes" id="UP000236641"/>
    </source>
</evidence>
<evidence type="ECO:0008006" key="3">
    <source>
        <dbReference type="Google" id="ProtNLM"/>
    </source>
</evidence>
<comment type="caution">
    <text evidence="1">The sequence shown here is derived from an EMBL/GenBank/DDBJ whole genome shotgun (WGS) entry which is preliminary data.</text>
</comment>
<reference evidence="1 2" key="1">
    <citation type="submission" date="2018-01" db="EMBL/GenBank/DDBJ databases">
        <title>The draft genome of Hanstruepera neustonica JCM19743.</title>
        <authorList>
            <person name="He R.-H."/>
            <person name="Du Z.-J."/>
        </authorList>
    </citation>
    <scope>NUCLEOTIDE SEQUENCE [LARGE SCALE GENOMIC DNA]</scope>
    <source>
        <strain evidence="1 2">JCM19743</strain>
    </source>
</reference>
<name>A0A2K1E1A2_9FLAO</name>
<dbReference type="AlphaFoldDB" id="A0A2K1E1A2"/>
<evidence type="ECO:0000313" key="1">
    <source>
        <dbReference type="EMBL" id="PNQ74062.1"/>
    </source>
</evidence>
<dbReference type="Proteomes" id="UP000236641">
    <property type="component" value="Unassembled WGS sequence"/>
</dbReference>
<dbReference type="EMBL" id="POWF01000002">
    <property type="protein sequence ID" value="PNQ74062.1"/>
    <property type="molecule type" value="Genomic_DNA"/>
</dbReference>
<organism evidence="1 2">
    <name type="scientific">Hanstruepera neustonica</name>
    <dbReference type="NCBI Taxonomy" id="1445657"/>
    <lineage>
        <taxon>Bacteria</taxon>
        <taxon>Pseudomonadati</taxon>
        <taxon>Bacteroidota</taxon>
        <taxon>Flavobacteriia</taxon>
        <taxon>Flavobacteriales</taxon>
        <taxon>Flavobacteriaceae</taxon>
        <taxon>Hanstruepera</taxon>
    </lineage>
</organism>
<sequence length="307" mass="35029">MYTDAFSFTTAAPLVVPEFMPTLSELNLFIGDIEDLTPSPYAFEYELSTPLFTDFAHKQRIIALPQGTTMEYVDDGFPDFPNKTVIAKTFYYFNDERDESLGKKIIETRILIKNDGVWELGNYKWNDDQTVAVLDNTTGTVPVSFIDADGESFDINYVIPSANQCFDCHNSYDEVTPIGPKLRTMNFNNQLQNFIDAGHLTNLTDPNTVSVLPNWLDESYTLEERARAYMDVNCAHCHSDGGFCEVQTLLRLPYETPFADSYIFEVRDQIDTRMSTYNPPYTMPLIGTTMVHDKGYSLIRSYLQTLQ</sequence>
<dbReference type="SUPFAM" id="SSF48695">
    <property type="entry name" value="Multiheme cytochromes"/>
    <property type="match status" value="1"/>
</dbReference>
<gene>
    <name evidence="1" type="ORF">C1T31_05640</name>
</gene>
<proteinExistence type="predicted"/>
<dbReference type="InterPro" id="IPR036280">
    <property type="entry name" value="Multihaem_cyt_sf"/>
</dbReference>
<accession>A0A2K1E1A2</accession>
<keyword evidence="2" id="KW-1185">Reference proteome</keyword>